<dbReference type="EMBL" id="JAMTCJ010000004">
    <property type="protein sequence ID" value="MCP2178576.1"/>
    <property type="molecule type" value="Genomic_DNA"/>
</dbReference>
<dbReference type="RefSeq" id="WP_301301546.1">
    <property type="nucleotide sequence ID" value="NZ_BAAAJQ010000002.1"/>
</dbReference>
<evidence type="ECO:0000256" key="4">
    <source>
        <dbReference type="ARBA" id="ARBA00023163"/>
    </source>
</evidence>
<dbReference type="InterPro" id="IPR000847">
    <property type="entry name" value="LysR_HTH_N"/>
</dbReference>
<dbReference type="Gene3D" id="1.10.10.10">
    <property type="entry name" value="Winged helix-like DNA-binding domain superfamily/Winged helix DNA-binding domain"/>
    <property type="match status" value="1"/>
</dbReference>
<keyword evidence="7" id="KW-1185">Reference proteome</keyword>
<dbReference type="Pfam" id="PF00126">
    <property type="entry name" value="HTH_1"/>
    <property type="match status" value="1"/>
</dbReference>
<protein>
    <submittedName>
        <fullName evidence="6">DNA-binding transcriptional regulator, LysR family</fullName>
    </submittedName>
</protein>
<keyword evidence="4" id="KW-0804">Transcription</keyword>
<dbReference type="InterPro" id="IPR005119">
    <property type="entry name" value="LysR_subst-bd"/>
</dbReference>
<reference evidence="6 7" key="1">
    <citation type="submission" date="2022-06" db="EMBL/GenBank/DDBJ databases">
        <title>Genomic Encyclopedia of Archaeal and Bacterial Type Strains, Phase II (KMG-II): from individual species to whole genera.</title>
        <authorList>
            <person name="Goeker M."/>
        </authorList>
    </citation>
    <scope>NUCLEOTIDE SEQUENCE [LARGE SCALE GENOMIC DNA]</scope>
    <source>
        <strain evidence="6 7">DSM 44693</strain>
    </source>
</reference>
<gene>
    <name evidence="6" type="ORF">LX13_004417</name>
</gene>
<evidence type="ECO:0000313" key="7">
    <source>
        <dbReference type="Proteomes" id="UP001206895"/>
    </source>
</evidence>
<keyword evidence="3 6" id="KW-0238">DNA-binding</keyword>
<evidence type="ECO:0000256" key="2">
    <source>
        <dbReference type="ARBA" id="ARBA00023015"/>
    </source>
</evidence>
<name>A0ABT1HKX0_9NOCA</name>
<evidence type="ECO:0000313" key="6">
    <source>
        <dbReference type="EMBL" id="MCP2178576.1"/>
    </source>
</evidence>
<dbReference type="Gene3D" id="3.40.190.10">
    <property type="entry name" value="Periplasmic binding protein-like II"/>
    <property type="match status" value="2"/>
</dbReference>
<comment type="similarity">
    <text evidence="1">Belongs to the LysR transcriptional regulatory family.</text>
</comment>
<keyword evidence="2" id="KW-0805">Transcription regulation</keyword>
<proteinExistence type="inferred from homology"/>
<dbReference type="InterPro" id="IPR036390">
    <property type="entry name" value="WH_DNA-bd_sf"/>
</dbReference>
<dbReference type="PANTHER" id="PTHR30579">
    <property type="entry name" value="TRANSCRIPTIONAL REGULATOR"/>
    <property type="match status" value="1"/>
</dbReference>
<evidence type="ECO:0000259" key="5">
    <source>
        <dbReference type="PROSITE" id="PS50931"/>
    </source>
</evidence>
<accession>A0ABT1HKX0</accession>
<dbReference type="InterPro" id="IPR036388">
    <property type="entry name" value="WH-like_DNA-bd_sf"/>
</dbReference>
<dbReference type="PANTHER" id="PTHR30579:SF7">
    <property type="entry name" value="HTH-TYPE TRANSCRIPTIONAL REGULATOR LRHA-RELATED"/>
    <property type="match status" value="1"/>
</dbReference>
<evidence type="ECO:0000256" key="1">
    <source>
        <dbReference type="ARBA" id="ARBA00009437"/>
    </source>
</evidence>
<evidence type="ECO:0000256" key="3">
    <source>
        <dbReference type="ARBA" id="ARBA00023125"/>
    </source>
</evidence>
<dbReference type="PRINTS" id="PR00039">
    <property type="entry name" value="HTHLYSR"/>
</dbReference>
<sequence>MSATLDIVPLRSLVAVARCGGFHRAAQALHLTQSAVSQHVRRLETATGVALVERRGRTMAFTRAGEVLLVHADAILAAHDTALRAVSVQASETVSVATTEHAADRLIPALTGLLRERLPASRVHFRVDRSARVLAGLDDGSVDIAVFLDLIGADDDAPVIPVRWFAAADLDLSTVSELPVILFDDPCALRTPSVETLRAAGIDWRVVAESQDLAGVTAAVRAGLGVTLLPVIDGVPDGMRLVLDLPEPPPFTLRVRTGSALPEAISEAARSAVADIAGQGAVVHA</sequence>
<dbReference type="SUPFAM" id="SSF53850">
    <property type="entry name" value="Periplasmic binding protein-like II"/>
    <property type="match status" value="1"/>
</dbReference>
<dbReference type="Pfam" id="PF03466">
    <property type="entry name" value="LysR_substrate"/>
    <property type="match status" value="1"/>
</dbReference>
<dbReference type="InterPro" id="IPR050176">
    <property type="entry name" value="LTTR"/>
</dbReference>
<feature type="domain" description="HTH lysR-type" evidence="5">
    <location>
        <begin position="10"/>
        <end position="62"/>
    </location>
</feature>
<dbReference type="GO" id="GO:0003677">
    <property type="term" value="F:DNA binding"/>
    <property type="evidence" value="ECO:0007669"/>
    <property type="project" value="UniProtKB-KW"/>
</dbReference>
<dbReference type="Proteomes" id="UP001206895">
    <property type="component" value="Unassembled WGS sequence"/>
</dbReference>
<dbReference type="SUPFAM" id="SSF46785">
    <property type="entry name" value="Winged helix' DNA-binding domain"/>
    <property type="match status" value="1"/>
</dbReference>
<dbReference type="PROSITE" id="PS50931">
    <property type="entry name" value="HTH_LYSR"/>
    <property type="match status" value="1"/>
</dbReference>
<organism evidence="6 7">
    <name type="scientific">Williamsia maris</name>
    <dbReference type="NCBI Taxonomy" id="72806"/>
    <lineage>
        <taxon>Bacteria</taxon>
        <taxon>Bacillati</taxon>
        <taxon>Actinomycetota</taxon>
        <taxon>Actinomycetes</taxon>
        <taxon>Mycobacteriales</taxon>
        <taxon>Nocardiaceae</taxon>
        <taxon>Williamsia</taxon>
    </lineage>
</organism>
<comment type="caution">
    <text evidence="6">The sequence shown here is derived from an EMBL/GenBank/DDBJ whole genome shotgun (WGS) entry which is preliminary data.</text>
</comment>